<dbReference type="FunFam" id="3.40.190.290:FF:000001">
    <property type="entry name" value="Transcriptional regulator, LysR family"/>
    <property type="match status" value="1"/>
</dbReference>
<dbReference type="PANTHER" id="PTHR30537:SF5">
    <property type="entry name" value="HTH-TYPE TRANSCRIPTIONAL ACTIVATOR TTDR-RELATED"/>
    <property type="match status" value="1"/>
</dbReference>
<evidence type="ECO:0000256" key="3">
    <source>
        <dbReference type="ARBA" id="ARBA00023125"/>
    </source>
</evidence>
<evidence type="ECO:0000256" key="1">
    <source>
        <dbReference type="ARBA" id="ARBA00009437"/>
    </source>
</evidence>
<dbReference type="Pfam" id="PF03466">
    <property type="entry name" value="LysR_substrate"/>
    <property type="match status" value="1"/>
</dbReference>
<dbReference type="GO" id="GO:0003700">
    <property type="term" value="F:DNA-binding transcription factor activity"/>
    <property type="evidence" value="ECO:0007669"/>
    <property type="project" value="InterPro"/>
</dbReference>
<dbReference type="GO" id="GO:0043565">
    <property type="term" value="F:sequence-specific DNA binding"/>
    <property type="evidence" value="ECO:0007669"/>
    <property type="project" value="TreeGrafter"/>
</dbReference>
<evidence type="ECO:0000259" key="5">
    <source>
        <dbReference type="PROSITE" id="PS50931"/>
    </source>
</evidence>
<evidence type="ECO:0000256" key="4">
    <source>
        <dbReference type="ARBA" id="ARBA00023163"/>
    </source>
</evidence>
<dbReference type="CDD" id="cd08422">
    <property type="entry name" value="PBP2_CrgA_like"/>
    <property type="match status" value="1"/>
</dbReference>
<evidence type="ECO:0000313" key="6">
    <source>
        <dbReference type="EMBL" id="AGV19460.1"/>
    </source>
</evidence>
<dbReference type="SUPFAM" id="SSF53850">
    <property type="entry name" value="Periplasmic binding protein-like II"/>
    <property type="match status" value="1"/>
</dbReference>
<accession>A0A2I3CNR5</accession>
<keyword evidence="2" id="KW-0805">Transcription regulation</keyword>
<dbReference type="InterPro" id="IPR036388">
    <property type="entry name" value="WH-like_DNA-bd_sf"/>
</dbReference>
<dbReference type="InterPro" id="IPR000847">
    <property type="entry name" value="LysR_HTH_N"/>
</dbReference>
<dbReference type="AlphaFoldDB" id="A0A2I3CNR5"/>
<dbReference type="Gene3D" id="3.40.190.290">
    <property type="match status" value="1"/>
</dbReference>
<dbReference type="SUPFAM" id="SSF46785">
    <property type="entry name" value="Winged helix' DNA-binding domain"/>
    <property type="match status" value="1"/>
</dbReference>
<dbReference type="GO" id="GO:0006351">
    <property type="term" value="P:DNA-templated transcription"/>
    <property type="evidence" value="ECO:0007669"/>
    <property type="project" value="TreeGrafter"/>
</dbReference>
<dbReference type="InterPro" id="IPR005119">
    <property type="entry name" value="LysR_subst-bd"/>
</dbReference>
<keyword evidence="4" id="KW-0804">Transcription</keyword>
<evidence type="ECO:0000256" key="2">
    <source>
        <dbReference type="ARBA" id="ARBA00023015"/>
    </source>
</evidence>
<dbReference type="Gene3D" id="1.10.10.10">
    <property type="entry name" value="Winged helix-like DNA-binding domain superfamily/Winged helix DNA-binding domain"/>
    <property type="match status" value="1"/>
</dbReference>
<dbReference type="PANTHER" id="PTHR30537">
    <property type="entry name" value="HTH-TYPE TRANSCRIPTIONAL REGULATOR"/>
    <property type="match status" value="1"/>
</dbReference>
<organism evidence="6 7">
    <name type="scientific">Vibrio alginolyticus (strain ATCC 17749 / DSM 2171 / NBRC 15630 / NCIMB 1903 / NCTC 12160 / XII-53)</name>
    <dbReference type="NCBI Taxonomy" id="1219076"/>
    <lineage>
        <taxon>Bacteria</taxon>
        <taxon>Pseudomonadati</taxon>
        <taxon>Pseudomonadota</taxon>
        <taxon>Gammaproteobacteria</taxon>
        <taxon>Vibrionales</taxon>
        <taxon>Vibrionaceae</taxon>
        <taxon>Vibrio</taxon>
    </lineage>
</organism>
<comment type="similarity">
    <text evidence="1">Belongs to the LysR transcriptional regulatory family.</text>
</comment>
<dbReference type="Proteomes" id="UP000016714">
    <property type="component" value="Chromosome 2"/>
</dbReference>
<dbReference type="PRINTS" id="PR00039">
    <property type="entry name" value="HTHLYSR"/>
</dbReference>
<dbReference type="RefSeq" id="WP_017819740.1">
    <property type="nucleotide sequence ID" value="NC_022359.1"/>
</dbReference>
<dbReference type="HOGENOM" id="CLU_039613_16_3_6"/>
<gene>
    <name evidence="6" type="ORF">N646_3651</name>
</gene>
<dbReference type="InterPro" id="IPR058163">
    <property type="entry name" value="LysR-type_TF_proteobact-type"/>
</dbReference>
<dbReference type="InterPro" id="IPR036390">
    <property type="entry name" value="WH_DNA-bd_sf"/>
</dbReference>
<protein>
    <recommendedName>
        <fullName evidence="5">HTH lysR-type domain-containing protein</fullName>
    </recommendedName>
</protein>
<name>A0A2I3CNR5_VIBAX</name>
<feature type="domain" description="HTH lysR-type" evidence="5">
    <location>
        <begin position="1"/>
        <end position="59"/>
    </location>
</feature>
<dbReference type="EMBL" id="CP006719">
    <property type="protein sequence ID" value="AGV19460.1"/>
    <property type="molecule type" value="Genomic_DNA"/>
</dbReference>
<dbReference type="Pfam" id="PF00126">
    <property type="entry name" value="HTH_1"/>
    <property type="match status" value="1"/>
</dbReference>
<dbReference type="FunFam" id="1.10.10.10:FF:000001">
    <property type="entry name" value="LysR family transcriptional regulator"/>
    <property type="match status" value="1"/>
</dbReference>
<reference evidence="6 7" key="1">
    <citation type="journal article" date="2015" name="Genome Announc.">
        <title>Complete genome sequence of Vibrio alginolyticus ATCC 17749.</title>
        <authorList>
            <person name="Liu X.F."/>
            <person name="Cao Y."/>
            <person name="Zhang H.L."/>
            <person name="Chen Y.J."/>
            <person name="Hu C.J."/>
        </authorList>
    </citation>
    <scope>NUCLEOTIDE SEQUENCE [LARGE SCALE GENOMIC DNA]</scope>
    <source>
        <strain evidence="7">ATCC 17749 / DSM 2171 / NBRC 15630 / NCIMB 1903 / NCTC 12160 / XII-53</strain>
    </source>
</reference>
<evidence type="ECO:0000313" key="7">
    <source>
        <dbReference type="Proteomes" id="UP000016714"/>
    </source>
</evidence>
<dbReference type="PROSITE" id="PS50931">
    <property type="entry name" value="HTH_LYSR"/>
    <property type="match status" value="1"/>
</dbReference>
<dbReference type="KEGG" id="vag:N646_3651"/>
<proteinExistence type="inferred from homology"/>
<sequence>MNAIASLPVFVAVVECGSFSLAAKQLNLTKSAISKRINQLEDDLGIRLLNRTTRKLSLTEAGERYFEYASQALNLAQQGVDAVSELQGSPQGRLKITVPMSFGVLHIAPLISEFLARYPKIEVDLNLEDKMVDLVKDGFDLGIRIGELTSSNLIAKRLAPCKSVLCASPDYLAEFGTPQKPSDLVSHNCLRYSYFRGGVEWMFINNGSEYKVLPKGNFIVNNSEAIRQLLLRGSGIAQLPTFIAGRDFAAGNLKPVMEEYSLPEHAIYAVFPERKHMPLKVRAFIDFISEKLGTDLPYWDRYISPEK</sequence>
<keyword evidence="3" id="KW-0238">DNA-binding</keyword>